<evidence type="ECO:0000313" key="2">
    <source>
        <dbReference type="EMBL" id="OJD23543.1"/>
    </source>
</evidence>
<sequence>MNRHNPPNITLHTPYDILRSRPPPLLTQEPYQTQSSALHKSYYAKKLTEWNISEDVKRVTDEKNLCGSPLDVSVDIVSQNPCHVKGEHYLCGDEQTVCGRYSDNTLKPVTAVALQQNICIRFGDYKVCQENKDPDNKGYIPDFVGVASARDSFQNLVPNGPTYQPKMRIVGEAKTPWKHDLRGFWNRWKRSEEHQYIQQALGQIAAYMHLFKMRYGFLTTYDYTIFITQQLVRNEPVLSITPPIPAQPTSQESLSVRQYLYYLVYNANGDDFKFENPCPFNEWVIGDPKDIVLQDPMTPIAKRTVMDEHYQMTPAPTETLCRSEGWYTITGGQGGDSIRRLEDGHAPRKTAQQSPNLFGMGPESSPGQSLMDKFKGAKSRSMADAPGHPPSPLTTPRAPETEEATSRKVTKVPQKKLQQRTTCDEKTLVRHGGPPTKDDDKERKSSKMVPISRLTGR</sequence>
<dbReference type="EMBL" id="LGTZ01000768">
    <property type="protein sequence ID" value="OJD23543.1"/>
    <property type="molecule type" value="Genomic_DNA"/>
</dbReference>
<evidence type="ECO:0000256" key="1">
    <source>
        <dbReference type="SAM" id="MobiDB-lite"/>
    </source>
</evidence>
<protein>
    <submittedName>
        <fullName evidence="2">Uncharacterized protein</fullName>
    </submittedName>
</protein>
<reference evidence="2 3" key="1">
    <citation type="submission" date="2015-08" db="EMBL/GenBank/DDBJ databases">
        <title>Emmonsia species relationships and genome sequence.</title>
        <authorList>
            <person name="Cuomo C.A."/>
            <person name="Schwartz I.S."/>
            <person name="Kenyon C."/>
            <person name="De Hoog G.S."/>
            <person name="Govender N.P."/>
            <person name="Botha A."/>
            <person name="Moreno L."/>
            <person name="De Vries M."/>
            <person name="Munoz J.F."/>
            <person name="Stielow J.B."/>
        </authorList>
    </citation>
    <scope>NUCLEOTIDE SEQUENCE [LARGE SCALE GENOMIC DNA]</scope>
    <source>
        <strain evidence="2 3">EI222</strain>
    </source>
</reference>
<feature type="compositionally biased region" description="Basic and acidic residues" evidence="1">
    <location>
        <begin position="337"/>
        <end position="346"/>
    </location>
</feature>
<evidence type="ECO:0000313" key="3">
    <source>
        <dbReference type="Proteomes" id="UP000242791"/>
    </source>
</evidence>
<feature type="region of interest" description="Disordered" evidence="1">
    <location>
        <begin position="1"/>
        <end position="28"/>
    </location>
</feature>
<name>A0A1J9R4W2_9EURO</name>
<dbReference type="VEuPathDB" id="FungiDB:ACJ73_05108"/>
<dbReference type="AlphaFoldDB" id="A0A1J9R4W2"/>
<dbReference type="OrthoDB" id="4174352at2759"/>
<keyword evidence="3" id="KW-1185">Reference proteome</keyword>
<feature type="region of interest" description="Disordered" evidence="1">
    <location>
        <begin position="331"/>
        <end position="457"/>
    </location>
</feature>
<dbReference type="Proteomes" id="UP000242791">
    <property type="component" value="Unassembled WGS sequence"/>
</dbReference>
<gene>
    <name evidence="2" type="ORF">ACJ73_05108</name>
</gene>
<comment type="caution">
    <text evidence="2">The sequence shown here is derived from an EMBL/GenBank/DDBJ whole genome shotgun (WGS) entry which is preliminary data.</text>
</comment>
<feature type="compositionally biased region" description="Polar residues" evidence="1">
    <location>
        <begin position="1"/>
        <end position="11"/>
    </location>
</feature>
<feature type="compositionally biased region" description="Basic and acidic residues" evidence="1">
    <location>
        <begin position="436"/>
        <end position="445"/>
    </location>
</feature>
<accession>A0A1J9R4W2</accession>
<proteinExistence type="predicted"/>
<feature type="compositionally biased region" description="Basic residues" evidence="1">
    <location>
        <begin position="408"/>
        <end position="418"/>
    </location>
</feature>
<organism evidence="2 3">
    <name type="scientific">Blastomyces percursus</name>
    <dbReference type="NCBI Taxonomy" id="1658174"/>
    <lineage>
        <taxon>Eukaryota</taxon>
        <taxon>Fungi</taxon>
        <taxon>Dikarya</taxon>
        <taxon>Ascomycota</taxon>
        <taxon>Pezizomycotina</taxon>
        <taxon>Eurotiomycetes</taxon>
        <taxon>Eurotiomycetidae</taxon>
        <taxon>Onygenales</taxon>
        <taxon>Ajellomycetaceae</taxon>
        <taxon>Blastomyces</taxon>
    </lineage>
</organism>